<organism evidence="1 2">
    <name type="scientific">uncultured phage cr106_1</name>
    <dbReference type="NCBI Taxonomy" id="2772062"/>
    <lineage>
        <taxon>Viruses</taxon>
        <taxon>Duplodnaviria</taxon>
        <taxon>Heunggongvirae</taxon>
        <taxon>Uroviricota</taxon>
        <taxon>Caudoviricetes</taxon>
        <taxon>Crassvirales</taxon>
        <taxon>Steigviridae</taxon>
        <taxon>Asinivirinae</taxon>
        <taxon>Mahstovirus</taxon>
        <taxon>Mahstovirus faecalis</taxon>
    </lineage>
</organism>
<evidence type="ECO:0000313" key="1">
    <source>
        <dbReference type="EMBL" id="QOR58295.1"/>
    </source>
</evidence>
<dbReference type="EMBL" id="MT774378">
    <property type="protein sequence ID" value="QOR58295.1"/>
    <property type="molecule type" value="Genomic_DNA"/>
</dbReference>
<dbReference type="RefSeq" id="YP_010110453.1">
    <property type="nucleotide sequence ID" value="NC_055871.1"/>
</dbReference>
<reference evidence="1 2" key="1">
    <citation type="submission" date="2020-07" db="EMBL/GenBank/DDBJ databases">
        <title>Taxonomic proposal: Crassvirales, a new order of highly abundant and diverse bacterial viruses.</title>
        <authorList>
            <person name="Shkoporov A.N."/>
            <person name="Stockdale S.R."/>
            <person name="Guerin E."/>
            <person name="Ross R.P."/>
            <person name="Hill C."/>
        </authorList>
    </citation>
    <scope>NUCLEOTIDE SEQUENCE [LARGE SCALE GENOMIC DNA]</scope>
</reference>
<keyword evidence="2" id="KW-1185">Reference proteome</keyword>
<dbReference type="KEGG" id="vg:65128765"/>
<name>A0A7M1RV39_9CAUD</name>
<proteinExistence type="predicted"/>
<accession>A0A7M1RV39</accession>
<evidence type="ECO:0000313" key="2">
    <source>
        <dbReference type="Proteomes" id="UP000593828"/>
    </source>
</evidence>
<sequence>MNYKEMLEAAKSHRVTHPSMESDDDEPFWITFCEGCGFWHSKDGIALSDEEFQNDLQAGITDNPALEEGWEIVK</sequence>
<dbReference type="GeneID" id="65128765"/>
<dbReference type="Proteomes" id="UP000593828">
    <property type="component" value="Segment"/>
</dbReference>
<protein>
    <submittedName>
        <fullName evidence="1">Uncharacterized protein</fullName>
    </submittedName>
</protein>